<gene>
    <name evidence="6" type="ORF">A3A10_01710</name>
</gene>
<protein>
    <recommendedName>
        <fullName evidence="2">alanine dehydrogenase</fullName>
        <ecNumber evidence="2">1.4.1.1</ecNumber>
    </recommendedName>
</protein>
<dbReference type="PANTHER" id="PTHR42795">
    <property type="entry name" value="ALANINE DEHYDROGENASE"/>
    <property type="match status" value="1"/>
</dbReference>
<organism evidence="6 7">
    <name type="scientific">Candidatus Tagabacteria bacterium RIFCSPLOWO2_01_FULL_42_9</name>
    <dbReference type="NCBI Taxonomy" id="1802296"/>
    <lineage>
        <taxon>Bacteria</taxon>
        <taxon>Candidatus Tagaibacteriota</taxon>
    </lineage>
</organism>
<dbReference type="GO" id="GO:0042853">
    <property type="term" value="P:L-alanine catabolic process"/>
    <property type="evidence" value="ECO:0007669"/>
    <property type="project" value="InterPro"/>
</dbReference>
<dbReference type="Gene3D" id="3.40.50.720">
    <property type="entry name" value="NAD(P)-binding Rossmann-like Domain"/>
    <property type="match status" value="2"/>
</dbReference>
<dbReference type="SMART" id="SM01003">
    <property type="entry name" value="AlaDh_PNT_N"/>
    <property type="match status" value="1"/>
</dbReference>
<dbReference type="Proteomes" id="UP000178116">
    <property type="component" value="Unassembled WGS sequence"/>
</dbReference>
<evidence type="ECO:0000256" key="2">
    <source>
        <dbReference type="ARBA" id="ARBA00012897"/>
    </source>
</evidence>
<evidence type="ECO:0000256" key="3">
    <source>
        <dbReference type="ARBA" id="ARBA00023002"/>
    </source>
</evidence>
<dbReference type="InterPro" id="IPR007698">
    <property type="entry name" value="AlaDH/PNT_NAD(H)-bd"/>
</dbReference>
<comment type="similarity">
    <text evidence="1">Belongs to the AlaDH/PNT family.</text>
</comment>
<dbReference type="InterPro" id="IPR008141">
    <property type="entry name" value="Ala_DH"/>
</dbReference>
<dbReference type="EC" id="1.4.1.1" evidence="2"/>
<dbReference type="CDD" id="cd05305">
    <property type="entry name" value="L-AlaDH"/>
    <property type="match status" value="1"/>
</dbReference>
<sequence length="348" mass="38367">MIIGVPKELKNREYRVGLTPEAVKIMVESGHKVSVESKAGIGAGFSDDDFEKAGAEITNSRFIWVGSNMIVKVKEPLAEEMERYSRLMIEWPCEKPPEGNLIIFAFPHFPANPHLKKIIKEKQINVMPYENIQLDDGTRPVLRAMSKVAAEISVDAAAHYLRKENGGKGKLLKDTTAVVIGCEGALGKTAFEILAQRGSRVIGFERPEKLHPPTLSRRKFVVSTEKLEYFLKFADVVIGAAALKNEGAPKLITRKMLKLMQSGSIIVDPSIDEGGCCETSRPTSHDNPVYIEEDIIHYCVANMPGAVPRSSTPALVKETMLYILEVANKGWEKALAENPVLAQAAKID</sequence>
<dbReference type="InterPro" id="IPR036291">
    <property type="entry name" value="NAD(P)-bd_dom_sf"/>
</dbReference>
<dbReference type="SUPFAM" id="SSF51735">
    <property type="entry name" value="NAD(P)-binding Rossmann-fold domains"/>
    <property type="match status" value="1"/>
</dbReference>
<dbReference type="InterPro" id="IPR007886">
    <property type="entry name" value="AlaDH/PNT_N"/>
</dbReference>
<keyword evidence="3" id="KW-0560">Oxidoreductase</keyword>
<evidence type="ECO:0000256" key="1">
    <source>
        <dbReference type="ARBA" id="ARBA00005689"/>
    </source>
</evidence>
<dbReference type="PANTHER" id="PTHR42795:SF1">
    <property type="entry name" value="ALANINE DEHYDROGENASE"/>
    <property type="match status" value="1"/>
</dbReference>
<evidence type="ECO:0000259" key="4">
    <source>
        <dbReference type="SMART" id="SM01002"/>
    </source>
</evidence>
<feature type="domain" description="Alanine dehydrogenase/pyridine nucleotide transhydrogenase N-terminal" evidence="5">
    <location>
        <begin position="4"/>
        <end position="149"/>
    </location>
</feature>
<evidence type="ECO:0000313" key="7">
    <source>
        <dbReference type="Proteomes" id="UP000178116"/>
    </source>
</evidence>
<dbReference type="GO" id="GO:0005886">
    <property type="term" value="C:plasma membrane"/>
    <property type="evidence" value="ECO:0007669"/>
    <property type="project" value="TreeGrafter"/>
</dbReference>
<dbReference type="AlphaFoldDB" id="A0A1G2LWL7"/>
<dbReference type="EMBL" id="MHRA01000008">
    <property type="protein sequence ID" value="OHA15894.1"/>
    <property type="molecule type" value="Genomic_DNA"/>
</dbReference>
<dbReference type="SUPFAM" id="SSF52283">
    <property type="entry name" value="Formate/glycerate dehydrogenase catalytic domain-like"/>
    <property type="match status" value="1"/>
</dbReference>
<dbReference type="SMART" id="SM01002">
    <property type="entry name" value="AlaDh_PNT_C"/>
    <property type="match status" value="1"/>
</dbReference>
<accession>A0A1G2LWL7</accession>
<reference evidence="6 7" key="1">
    <citation type="journal article" date="2016" name="Nat. Commun.">
        <title>Thousands of microbial genomes shed light on interconnected biogeochemical processes in an aquifer system.</title>
        <authorList>
            <person name="Anantharaman K."/>
            <person name="Brown C.T."/>
            <person name="Hug L.A."/>
            <person name="Sharon I."/>
            <person name="Castelle C.J."/>
            <person name="Probst A.J."/>
            <person name="Thomas B.C."/>
            <person name="Singh A."/>
            <person name="Wilkins M.J."/>
            <person name="Karaoz U."/>
            <person name="Brodie E.L."/>
            <person name="Williams K.H."/>
            <person name="Hubbard S.S."/>
            <person name="Banfield J.F."/>
        </authorList>
    </citation>
    <scope>NUCLEOTIDE SEQUENCE [LARGE SCALE GENOMIC DNA]</scope>
</reference>
<name>A0A1G2LWL7_9BACT</name>
<dbReference type="Pfam" id="PF01262">
    <property type="entry name" value="AlaDh_PNT_C"/>
    <property type="match status" value="1"/>
</dbReference>
<dbReference type="GO" id="GO:0000286">
    <property type="term" value="F:alanine dehydrogenase activity"/>
    <property type="evidence" value="ECO:0007669"/>
    <property type="project" value="UniProtKB-EC"/>
</dbReference>
<proteinExistence type="inferred from homology"/>
<dbReference type="Pfam" id="PF05222">
    <property type="entry name" value="AlaDh_PNT_N"/>
    <property type="match status" value="1"/>
</dbReference>
<evidence type="ECO:0000313" key="6">
    <source>
        <dbReference type="EMBL" id="OHA15894.1"/>
    </source>
</evidence>
<feature type="domain" description="Alanine dehydrogenase/pyridine nucleotide transhydrogenase NAD(H)-binding" evidence="4">
    <location>
        <begin position="161"/>
        <end position="299"/>
    </location>
</feature>
<evidence type="ECO:0000259" key="5">
    <source>
        <dbReference type="SMART" id="SM01003"/>
    </source>
</evidence>
<comment type="caution">
    <text evidence="6">The sequence shown here is derived from an EMBL/GenBank/DDBJ whole genome shotgun (WGS) entry which is preliminary data.</text>
</comment>